<feature type="domain" description="RNA 2-O ribose methyltransferase substrate binding" evidence="4">
    <location>
        <begin position="35"/>
        <end position="109"/>
    </location>
</feature>
<dbReference type="Gene3D" id="3.30.1330.30">
    <property type="match status" value="1"/>
</dbReference>
<dbReference type="InterPro" id="IPR029064">
    <property type="entry name" value="Ribosomal_eL30-like_sf"/>
</dbReference>
<organism evidence="5 6">
    <name type="scientific">Niveibacterium microcysteis</name>
    <dbReference type="NCBI Taxonomy" id="2811415"/>
    <lineage>
        <taxon>Bacteria</taxon>
        <taxon>Pseudomonadati</taxon>
        <taxon>Pseudomonadota</taxon>
        <taxon>Betaproteobacteria</taxon>
        <taxon>Rhodocyclales</taxon>
        <taxon>Rhodocyclaceae</taxon>
        <taxon>Niveibacterium</taxon>
    </lineage>
</organism>
<accession>A0ABX7M030</accession>
<dbReference type="InterPro" id="IPR029026">
    <property type="entry name" value="tRNA_m1G_MTases_N"/>
</dbReference>
<evidence type="ECO:0000256" key="1">
    <source>
        <dbReference type="ARBA" id="ARBA00007228"/>
    </source>
</evidence>
<dbReference type="InterPro" id="IPR029028">
    <property type="entry name" value="Alpha/beta_knot_MTases"/>
</dbReference>
<dbReference type="SUPFAM" id="SSF55315">
    <property type="entry name" value="L30e-like"/>
    <property type="match status" value="1"/>
</dbReference>
<proteinExistence type="inferred from homology"/>
<evidence type="ECO:0000259" key="4">
    <source>
        <dbReference type="SMART" id="SM00967"/>
    </source>
</evidence>
<dbReference type="GO" id="GO:0008168">
    <property type="term" value="F:methyltransferase activity"/>
    <property type="evidence" value="ECO:0007669"/>
    <property type="project" value="UniProtKB-KW"/>
</dbReference>
<dbReference type="Gene3D" id="3.40.1280.10">
    <property type="match status" value="1"/>
</dbReference>
<evidence type="ECO:0000313" key="5">
    <source>
        <dbReference type="EMBL" id="QSI75126.1"/>
    </source>
</evidence>
<dbReference type="GO" id="GO:0032259">
    <property type="term" value="P:methylation"/>
    <property type="evidence" value="ECO:0007669"/>
    <property type="project" value="UniProtKB-KW"/>
</dbReference>
<gene>
    <name evidence="5" type="ORF">JY500_11350</name>
</gene>
<evidence type="ECO:0000256" key="3">
    <source>
        <dbReference type="ARBA" id="ARBA00022679"/>
    </source>
</evidence>
<dbReference type="SMART" id="SM00967">
    <property type="entry name" value="SpoU_sub_bind"/>
    <property type="match status" value="1"/>
</dbReference>
<dbReference type="EMBL" id="CP071060">
    <property type="protein sequence ID" value="QSI75126.1"/>
    <property type="molecule type" value="Genomic_DNA"/>
</dbReference>
<dbReference type="Pfam" id="PF22435">
    <property type="entry name" value="MRM3-like_sub_bind"/>
    <property type="match status" value="1"/>
</dbReference>
<dbReference type="CDD" id="cd18095">
    <property type="entry name" value="SpoU-like_rRNA-MTase"/>
    <property type="match status" value="1"/>
</dbReference>
<dbReference type="InterPro" id="IPR051259">
    <property type="entry name" value="rRNA_Methyltransferase"/>
</dbReference>
<dbReference type="PANTHER" id="PTHR43191">
    <property type="entry name" value="RRNA METHYLTRANSFERASE 3"/>
    <property type="match status" value="1"/>
</dbReference>
<evidence type="ECO:0000256" key="2">
    <source>
        <dbReference type="ARBA" id="ARBA00022603"/>
    </source>
</evidence>
<keyword evidence="2 5" id="KW-0489">Methyltransferase</keyword>
<dbReference type="InterPro" id="IPR001537">
    <property type="entry name" value="SpoU_MeTrfase"/>
</dbReference>
<name>A0ABX7M030_9RHOO</name>
<comment type="similarity">
    <text evidence="1">Belongs to the class IV-like SAM-binding methyltransferase superfamily. RNA methyltransferase TrmH family.</text>
</comment>
<dbReference type="SUPFAM" id="SSF75217">
    <property type="entry name" value="alpha/beta knot"/>
    <property type="match status" value="1"/>
</dbReference>
<evidence type="ECO:0000313" key="6">
    <source>
        <dbReference type="Proteomes" id="UP000663570"/>
    </source>
</evidence>
<dbReference type="RefSeq" id="WP_206252408.1">
    <property type="nucleotide sequence ID" value="NZ_CP071060.1"/>
</dbReference>
<dbReference type="InterPro" id="IPR053888">
    <property type="entry name" value="MRM3-like_sub_bind"/>
</dbReference>
<dbReference type="InterPro" id="IPR013123">
    <property type="entry name" value="SpoU_subst-bd"/>
</dbReference>
<sequence length="265" mass="28473">MQTLNPISSRENPIVKRFRRLGESSRARREERLALIDGAHLIAAAMDAGWRFGDILVAESARHSDEVLRLLARSTGVSSYLLPDALFRQLSPVETPSGMLASVDWQEPETPPDPTTDWLVLDGVQDAGNVGTMMRTAAATGVKEVILGPGCAQAWGPKVLRAAMGAHFVVRIHSVDDLPPLLRAYPGRVAATRLDGAQSLFETDLRTPTAWLFGAEGQGLSAPVAATARQGILIPMAPGIESLNVAAAAAVCLFEQRRQRLLPAQ</sequence>
<keyword evidence="3" id="KW-0808">Transferase</keyword>
<keyword evidence="6" id="KW-1185">Reference proteome</keyword>
<protein>
    <submittedName>
        <fullName evidence="5">RNA methyltransferase</fullName>
    </submittedName>
</protein>
<dbReference type="PANTHER" id="PTHR43191:SF2">
    <property type="entry name" value="RRNA METHYLTRANSFERASE 3, MITOCHONDRIAL"/>
    <property type="match status" value="1"/>
</dbReference>
<reference evidence="5 6" key="1">
    <citation type="submission" date="2021-02" db="EMBL/GenBank/DDBJ databases">
        <title>Niveibacterium changnyeongensis HC41.</title>
        <authorList>
            <person name="Kang M."/>
        </authorList>
    </citation>
    <scope>NUCLEOTIDE SEQUENCE [LARGE SCALE GENOMIC DNA]</scope>
    <source>
        <strain evidence="5 6">HC41</strain>
    </source>
</reference>
<dbReference type="Proteomes" id="UP000663570">
    <property type="component" value="Chromosome"/>
</dbReference>
<dbReference type="Pfam" id="PF00588">
    <property type="entry name" value="SpoU_methylase"/>
    <property type="match status" value="1"/>
</dbReference>